<organism evidence="1 2">
    <name type="scientific">Taklimakanibacter albus</name>
    <dbReference type="NCBI Taxonomy" id="2800327"/>
    <lineage>
        <taxon>Bacteria</taxon>
        <taxon>Pseudomonadati</taxon>
        <taxon>Pseudomonadota</taxon>
        <taxon>Alphaproteobacteria</taxon>
        <taxon>Hyphomicrobiales</taxon>
        <taxon>Aestuariivirgaceae</taxon>
        <taxon>Taklimakanibacter</taxon>
    </lineage>
</organism>
<dbReference type="Proteomes" id="UP000616151">
    <property type="component" value="Unassembled WGS sequence"/>
</dbReference>
<evidence type="ECO:0000313" key="1">
    <source>
        <dbReference type="EMBL" id="MBK1870753.1"/>
    </source>
</evidence>
<name>A0ACC5RDR7_9HYPH</name>
<dbReference type="EMBL" id="JAENHL010000008">
    <property type="protein sequence ID" value="MBK1870753.1"/>
    <property type="molecule type" value="Genomic_DNA"/>
</dbReference>
<proteinExistence type="predicted"/>
<evidence type="ECO:0000313" key="2">
    <source>
        <dbReference type="Proteomes" id="UP000616151"/>
    </source>
</evidence>
<gene>
    <name evidence="1" type="ORF">JHL16_30590</name>
</gene>
<reference evidence="1" key="1">
    <citation type="submission" date="2021-01" db="EMBL/GenBank/DDBJ databases">
        <authorList>
            <person name="Sun Q."/>
        </authorList>
    </citation>
    <scope>NUCLEOTIDE SEQUENCE</scope>
    <source>
        <strain evidence="1">YIM B02566</strain>
    </source>
</reference>
<keyword evidence="2" id="KW-1185">Reference proteome</keyword>
<comment type="caution">
    <text evidence="1">The sequence shown here is derived from an EMBL/GenBank/DDBJ whole genome shotgun (WGS) entry which is preliminary data.</text>
</comment>
<protein>
    <submittedName>
        <fullName evidence="1">Uncharacterized protein</fullName>
    </submittedName>
</protein>
<sequence>MLRPLFLSLTIALAASGVGAAEITGRYVLEKVEQGFLRLDSQTGVMSLCAVSSGVWECTAVKDEGLDGTKELGRLRDENESLKKRLAELEKGGATAKLPSDQEVDRMMDIFGKMFDRFLDFAREMDGKDKSGTQL</sequence>
<accession>A0ACC5RDR7</accession>